<evidence type="ECO:0000256" key="7">
    <source>
        <dbReference type="ARBA" id="ARBA00023015"/>
    </source>
</evidence>
<dbReference type="Pfam" id="PF00096">
    <property type="entry name" value="zf-C2H2"/>
    <property type="match status" value="2"/>
</dbReference>
<evidence type="ECO:0000256" key="9">
    <source>
        <dbReference type="ARBA" id="ARBA00023163"/>
    </source>
</evidence>
<dbReference type="Gene3D" id="3.30.160.60">
    <property type="entry name" value="Classic Zinc Finger"/>
    <property type="match status" value="2"/>
</dbReference>
<dbReference type="EMBL" id="LUCM01004467">
    <property type="protein sequence ID" value="KAA0194297.1"/>
    <property type="molecule type" value="Genomic_DNA"/>
</dbReference>
<evidence type="ECO:0000256" key="11">
    <source>
        <dbReference type="PROSITE-ProRule" id="PRU00042"/>
    </source>
</evidence>
<feature type="domain" description="C2H2-type" evidence="13">
    <location>
        <begin position="340"/>
        <end position="368"/>
    </location>
</feature>
<reference evidence="14" key="1">
    <citation type="submission" date="2019-05" db="EMBL/GenBank/DDBJ databases">
        <title>Annotation for the trematode Fasciolopsis buski.</title>
        <authorList>
            <person name="Choi Y.-J."/>
        </authorList>
    </citation>
    <scope>NUCLEOTIDE SEQUENCE</scope>
    <source>
        <strain evidence="14">HT</strain>
        <tissue evidence="14">Whole worm</tissue>
    </source>
</reference>
<feature type="compositionally biased region" description="Polar residues" evidence="12">
    <location>
        <begin position="452"/>
        <end position="467"/>
    </location>
</feature>
<evidence type="ECO:0000256" key="12">
    <source>
        <dbReference type="SAM" id="MobiDB-lite"/>
    </source>
</evidence>
<feature type="domain" description="C2H2-type" evidence="13">
    <location>
        <begin position="312"/>
        <end position="339"/>
    </location>
</feature>
<evidence type="ECO:0000313" key="14">
    <source>
        <dbReference type="EMBL" id="KAA0194297.1"/>
    </source>
</evidence>
<evidence type="ECO:0000256" key="2">
    <source>
        <dbReference type="ARBA" id="ARBA00004123"/>
    </source>
</evidence>
<accession>A0A8E0RVX4</accession>
<keyword evidence="15" id="KW-1185">Reference proteome</keyword>
<dbReference type="Proteomes" id="UP000728185">
    <property type="component" value="Unassembled WGS sequence"/>
</dbReference>
<keyword evidence="4" id="KW-0677">Repeat</keyword>
<organism evidence="14 15">
    <name type="scientific">Fasciolopsis buskii</name>
    <dbReference type="NCBI Taxonomy" id="27845"/>
    <lineage>
        <taxon>Eukaryota</taxon>
        <taxon>Metazoa</taxon>
        <taxon>Spiralia</taxon>
        <taxon>Lophotrochozoa</taxon>
        <taxon>Platyhelminthes</taxon>
        <taxon>Trematoda</taxon>
        <taxon>Digenea</taxon>
        <taxon>Plagiorchiida</taxon>
        <taxon>Echinostomata</taxon>
        <taxon>Echinostomatoidea</taxon>
        <taxon>Fasciolidae</taxon>
        <taxon>Fasciolopsis</taxon>
    </lineage>
</organism>
<keyword evidence="3" id="KW-0479">Metal-binding</keyword>
<gene>
    <name evidence="14" type="ORF">FBUS_02000</name>
</gene>
<dbReference type="GO" id="GO:0003677">
    <property type="term" value="F:DNA binding"/>
    <property type="evidence" value="ECO:0007669"/>
    <property type="project" value="UniProtKB-KW"/>
</dbReference>
<evidence type="ECO:0000256" key="3">
    <source>
        <dbReference type="ARBA" id="ARBA00022723"/>
    </source>
</evidence>
<dbReference type="SUPFAM" id="SSF57667">
    <property type="entry name" value="beta-beta-alpha zinc fingers"/>
    <property type="match status" value="1"/>
</dbReference>
<evidence type="ECO:0000313" key="15">
    <source>
        <dbReference type="Proteomes" id="UP000728185"/>
    </source>
</evidence>
<evidence type="ECO:0000256" key="6">
    <source>
        <dbReference type="ARBA" id="ARBA00022833"/>
    </source>
</evidence>
<evidence type="ECO:0000256" key="8">
    <source>
        <dbReference type="ARBA" id="ARBA00023125"/>
    </source>
</evidence>
<keyword evidence="6" id="KW-0862">Zinc</keyword>
<dbReference type="AlphaFoldDB" id="A0A8E0RVX4"/>
<dbReference type="PROSITE" id="PS50157">
    <property type="entry name" value="ZINC_FINGER_C2H2_2"/>
    <property type="match status" value="3"/>
</dbReference>
<dbReference type="GO" id="GO:0008270">
    <property type="term" value="F:zinc ion binding"/>
    <property type="evidence" value="ECO:0007669"/>
    <property type="project" value="UniProtKB-KW"/>
</dbReference>
<evidence type="ECO:0000256" key="4">
    <source>
        <dbReference type="ARBA" id="ARBA00022737"/>
    </source>
</evidence>
<dbReference type="PROSITE" id="PS00028">
    <property type="entry name" value="ZINC_FINGER_C2H2_1"/>
    <property type="match status" value="2"/>
</dbReference>
<keyword evidence="10" id="KW-0539">Nucleus</keyword>
<proteinExistence type="predicted"/>
<evidence type="ECO:0000259" key="13">
    <source>
        <dbReference type="PROSITE" id="PS50157"/>
    </source>
</evidence>
<keyword evidence="7" id="KW-0805">Transcription regulation</keyword>
<feature type="region of interest" description="Disordered" evidence="12">
    <location>
        <begin position="452"/>
        <end position="473"/>
    </location>
</feature>
<protein>
    <submittedName>
        <fullName evidence="14">Zinc finger protein</fullName>
    </submittedName>
</protein>
<dbReference type="OrthoDB" id="9439903at2759"/>
<keyword evidence="9" id="KW-0804">Transcription</keyword>
<evidence type="ECO:0000256" key="10">
    <source>
        <dbReference type="ARBA" id="ARBA00023242"/>
    </source>
</evidence>
<sequence>MPNTDCEECAKSDYSILGGNFLSSCTDSLQFSHQNAFLNPKMRNGALTAHSQKTGSVICTTNLSVPKSGISVSRSPITSWPSAAEGVLDLSTRKKYEILPTKKPRGSFDATEDIQKSKDLSLSANPRFCNQDGFSPADILQTALSWIPSYNLMLATREYLNILFQISATTTFPTSVQDETVNKVTLGPTTVNHSARLHFDHLLGPQSEKLTVTDEMNYRSIPEGACGETSTTSVLPSSFALPNSSLVTDPVFGLVFNNTLPNRYSPPLNFSAFTSVDQNMICPICRKCFRFEKNLLRHLQKTHSTGTGESVLKCKLCNYTTRHYSNMYVHIRTHTGDKPYSCAACGVSFTQGSSLKLHIRSRHGDNTKYFSLTRKPGKNNLTKLWTRVLKKDLPKYNLAMANTLLNRSKIWSRSDLEQNRLLGNIFSRDHFGWNLCKSGSIVRDSAESVDRMTSSNNAKVKQSSANLETRPRPSIDTTTLQSLWLDTFTDFVSNYNPNVTVEQPDTRDTPQRLLEPKWKMKQYRSDRTESITTPEYDDAGDHSKRNIFYANHQNPFNLPKVKQSYSPLTDSCISGNENCHACLNSSQFRNTTGENFEDDLELNLLPPNLPYLPNPEYLYAVSQGENYRSLGNVDFEKKIDDLRASTSEYIRKIENY</sequence>
<evidence type="ECO:0000256" key="1">
    <source>
        <dbReference type="ARBA" id="ARBA00003767"/>
    </source>
</evidence>
<dbReference type="InterPro" id="IPR050888">
    <property type="entry name" value="ZnF_C2H2-type_TF"/>
</dbReference>
<dbReference type="GO" id="GO:0005634">
    <property type="term" value="C:nucleus"/>
    <property type="evidence" value="ECO:0007669"/>
    <property type="project" value="UniProtKB-SubCell"/>
</dbReference>
<name>A0A8E0RVX4_9TREM</name>
<dbReference type="PANTHER" id="PTHR24406">
    <property type="entry name" value="TRANSCRIPTIONAL REPRESSOR CTCFL-RELATED"/>
    <property type="match status" value="1"/>
</dbReference>
<keyword evidence="5 11" id="KW-0863">Zinc-finger</keyword>
<comment type="subcellular location">
    <subcellularLocation>
        <location evidence="2">Nucleus</location>
    </subcellularLocation>
</comment>
<dbReference type="InterPro" id="IPR013087">
    <property type="entry name" value="Znf_C2H2_type"/>
</dbReference>
<keyword evidence="8" id="KW-0238">DNA-binding</keyword>
<dbReference type="FunFam" id="3.30.160.60:FF:000097">
    <property type="entry name" value="Zinc finger protein"/>
    <property type="match status" value="1"/>
</dbReference>
<comment type="caution">
    <text evidence="14">The sequence shown here is derived from an EMBL/GenBank/DDBJ whole genome shotgun (WGS) entry which is preliminary data.</text>
</comment>
<comment type="function">
    <text evidence="1">May be involved in transcriptional regulation.</text>
</comment>
<evidence type="ECO:0000256" key="5">
    <source>
        <dbReference type="ARBA" id="ARBA00022771"/>
    </source>
</evidence>
<dbReference type="SMART" id="SM00355">
    <property type="entry name" value="ZnF_C2H2"/>
    <property type="match status" value="3"/>
</dbReference>
<dbReference type="InterPro" id="IPR036236">
    <property type="entry name" value="Znf_C2H2_sf"/>
</dbReference>
<feature type="domain" description="C2H2-type" evidence="13">
    <location>
        <begin position="280"/>
        <end position="304"/>
    </location>
</feature>